<proteinExistence type="predicted"/>
<name>A0ABT9R408_9ACTN</name>
<organism evidence="2 3">
    <name type="scientific">Streptosporangium brasiliense</name>
    <dbReference type="NCBI Taxonomy" id="47480"/>
    <lineage>
        <taxon>Bacteria</taxon>
        <taxon>Bacillati</taxon>
        <taxon>Actinomycetota</taxon>
        <taxon>Actinomycetes</taxon>
        <taxon>Streptosporangiales</taxon>
        <taxon>Streptosporangiaceae</taxon>
        <taxon>Streptosporangium</taxon>
    </lineage>
</organism>
<evidence type="ECO:0000256" key="1">
    <source>
        <dbReference type="SAM" id="SignalP"/>
    </source>
</evidence>
<keyword evidence="1" id="KW-0732">Signal</keyword>
<gene>
    <name evidence="2" type="ORF">J2S55_002406</name>
</gene>
<reference evidence="2 3" key="1">
    <citation type="submission" date="2023-07" db="EMBL/GenBank/DDBJ databases">
        <title>Sequencing the genomes of 1000 actinobacteria strains.</title>
        <authorList>
            <person name="Klenk H.-P."/>
        </authorList>
    </citation>
    <scope>NUCLEOTIDE SEQUENCE [LARGE SCALE GENOMIC DNA]</scope>
    <source>
        <strain evidence="2 3">DSM 44109</strain>
    </source>
</reference>
<sequence length="165" mass="18216">MHRLFARASLSVAVIAGSLLAGGTAHAEPAPMVRVVLESFIAYNLEESGHDEIYVQTQRDGKTRQLFPTNTGALSVAVNDCVYISGDGCPPGTNYRGYYNANKPSYTADGKLLMVTLYDDDISGDDPLVNVPIWPQPISENQYFREDADINGYHYAFNFRLEPAY</sequence>
<evidence type="ECO:0000313" key="2">
    <source>
        <dbReference type="EMBL" id="MDP9863140.1"/>
    </source>
</evidence>
<keyword evidence="3" id="KW-1185">Reference proteome</keyword>
<dbReference type="EMBL" id="JAUSRB010000002">
    <property type="protein sequence ID" value="MDP9863140.1"/>
    <property type="molecule type" value="Genomic_DNA"/>
</dbReference>
<dbReference type="RefSeq" id="WP_306859784.1">
    <property type="nucleotide sequence ID" value="NZ_JAUSRB010000002.1"/>
</dbReference>
<evidence type="ECO:0000313" key="3">
    <source>
        <dbReference type="Proteomes" id="UP001230426"/>
    </source>
</evidence>
<accession>A0ABT9R408</accession>
<feature type="signal peptide" evidence="1">
    <location>
        <begin position="1"/>
        <end position="27"/>
    </location>
</feature>
<feature type="chain" id="PRO_5045645282" evidence="1">
    <location>
        <begin position="28"/>
        <end position="165"/>
    </location>
</feature>
<comment type="caution">
    <text evidence="2">The sequence shown here is derived from an EMBL/GenBank/DDBJ whole genome shotgun (WGS) entry which is preliminary data.</text>
</comment>
<protein>
    <submittedName>
        <fullName evidence="2">Uncharacterized protein</fullName>
    </submittedName>
</protein>
<dbReference type="Proteomes" id="UP001230426">
    <property type="component" value="Unassembled WGS sequence"/>
</dbReference>